<evidence type="ECO:0000256" key="1">
    <source>
        <dbReference type="ARBA" id="ARBA00001946"/>
    </source>
</evidence>
<dbReference type="EMBL" id="MHBW01000013">
    <property type="protein sequence ID" value="OGY09230.1"/>
    <property type="molecule type" value="Genomic_DNA"/>
</dbReference>
<comment type="cofactor">
    <cofactor evidence="1">
        <name>Mg(2+)</name>
        <dbReference type="ChEBI" id="CHEBI:18420"/>
    </cofactor>
</comment>
<dbReference type="PANTHER" id="PTHR12001">
    <property type="entry name" value="GERANYLGERANYL PYROPHOSPHATE SYNTHASE"/>
    <property type="match status" value="1"/>
</dbReference>
<dbReference type="AlphaFoldDB" id="A0A1G1V1G7"/>
<evidence type="ECO:0000256" key="6">
    <source>
        <dbReference type="RuleBase" id="RU004466"/>
    </source>
</evidence>
<dbReference type="GO" id="GO:0004659">
    <property type="term" value="F:prenyltransferase activity"/>
    <property type="evidence" value="ECO:0007669"/>
    <property type="project" value="InterPro"/>
</dbReference>
<dbReference type="GO" id="GO:0008299">
    <property type="term" value="P:isoprenoid biosynthetic process"/>
    <property type="evidence" value="ECO:0007669"/>
    <property type="project" value="InterPro"/>
</dbReference>
<dbReference type="PANTHER" id="PTHR12001:SF85">
    <property type="entry name" value="SHORT CHAIN ISOPRENYL DIPHOSPHATE SYNTHASE"/>
    <property type="match status" value="1"/>
</dbReference>
<evidence type="ECO:0000313" key="7">
    <source>
        <dbReference type="EMBL" id="OGY09230.1"/>
    </source>
</evidence>
<organism evidence="7 8">
    <name type="scientific">Candidatus Blackburnbacteria bacterium RIFCSPHIGHO2_01_FULL_43_15b</name>
    <dbReference type="NCBI Taxonomy" id="1797513"/>
    <lineage>
        <taxon>Bacteria</taxon>
        <taxon>Candidatus Blackburniibacteriota</taxon>
    </lineage>
</organism>
<protein>
    <recommendedName>
        <fullName evidence="9">Polyprenyl synthetase</fullName>
    </recommendedName>
</protein>
<dbReference type="Pfam" id="PF00348">
    <property type="entry name" value="polyprenyl_synt"/>
    <property type="match status" value="1"/>
</dbReference>
<keyword evidence="4" id="KW-0479">Metal-binding</keyword>
<keyword evidence="3 6" id="KW-0808">Transferase</keyword>
<name>A0A1G1V1G7_9BACT</name>
<evidence type="ECO:0000256" key="3">
    <source>
        <dbReference type="ARBA" id="ARBA00022679"/>
    </source>
</evidence>
<evidence type="ECO:0008006" key="9">
    <source>
        <dbReference type="Google" id="ProtNLM"/>
    </source>
</evidence>
<sequence length="355" mass="39943">MNYQDYFGPYAEEQNKFLKKFFKQKKVEGRRSTPVVAPKMWEEFETFIDGGKRMRGGLVRLGYESFGGKKLKSVIPVSAAMEINHCALLIEDDVIDRDVLRHGVPTIHAKYKAYHKKNYRKDEPQHYGNSMAICVGLMGIYEALGLVAGSDFIPDRKAQAAEFMCRFLVNTIYGEALDVDLSYHTNLIEKDVLSVYQLKTAWYTIVGPLGVGASLTGVSPHKLKVLEKYGLPLGIAFQLQDDILGIFGNEKKTGKSVASDIKEGKNTLLYVYALKKGTPKQIQELKKLWGKKEISAAEIKEVRQIIVDSGSLEYCQKRAQKLGEEAKLAIAKITRDKKLQGVYSTLVDFVVQRES</sequence>
<dbReference type="PROSITE" id="PS00444">
    <property type="entry name" value="POLYPRENYL_SYNTHASE_2"/>
    <property type="match status" value="1"/>
</dbReference>
<evidence type="ECO:0000313" key="8">
    <source>
        <dbReference type="Proteomes" id="UP000177967"/>
    </source>
</evidence>
<dbReference type="CDD" id="cd00685">
    <property type="entry name" value="Trans_IPPS_HT"/>
    <property type="match status" value="1"/>
</dbReference>
<keyword evidence="5" id="KW-0460">Magnesium</keyword>
<gene>
    <name evidence="7" type="ORF">A2782_01780</name>
</gene>
<comment type="similarity">
    <text evidence="2 6">Belongs to the FPP/GGPP synthase family.</text>
</comment>
<dbReference type="InterPro" id="IPR008949">
    <property type="entry name" value="Isoprenoid_synthase_dom_sf"/>
</dbReference>
<proteinExistence type="inferred from homology"/>
<evidence type="ECO:0000256" key="4">
    <source>
        <dbReference type="ARBA" id="ARBA00022723"/>
    </source>
</evidence>
<dbReference type="Gene3D" id="1.10.600.10">
    <property type="entry name" value="Farnesyl Diphosphate Synthase"/>
    <property type="match status" value="1"/>
</dbReference>
<dbReference type="SUPFAM" id="SSF48576">
    <property type="entry name" value="Terpenoid synthases"/>
    <property type="match status" value="1"/>
</dbReference>
<dbReference type="STRING" id="1797513.A2782_01780"/>
<dbReference type="GO" id="GO:0046872">
    <property type="term" value="F:metal ion binding"/>
    <property type="evidence" value="ECO:0007669"/>
    <property type="project" value="UniProtKB-KW"/>
</dbReference>
<dbReference type="InterPro" id="IPR033749">
    <property type="entry name" value="Polyprenyl_synt_CS"/>
</dbReference>
<comment type="caution">
    <text evidence="7">The sequence shown here is derived from an EMBL/GenBank/DDBJ whole genome shotgun (WGS) entry which is preliminary data.</text>
</comment>
<dbReference type="Proteomes" id="UP000177967">
    <property type="component" value="Unassembled WGS sequence"/>
</dbReference>
<evidence type="ECO:0000256" key="2">
    <source>
        <dbReference type="ARBA" id="ARBA00006706"/>
    </source>
</evidence>
<accession>A0A1G1V1G7</accession>
<dbReference type="InterPro" id="IPR000092">
    <property type="entry name" value="Polyprenyl_synt"/>
</dbReference>
<evidence type="ECO:0000256" key="5">
    <source>
        <dbReference type="ARBA" id="ARBA00022842"/>
    </source>
</evidence>
<reference evidence="7 8" key="1">
    <citation type="journal article" date="2016" name="Nat. Commun.">
        <title>Thousands of microbial genomes shed light on interconnected biogeochemical processes in an aquifer system.</title>
        <authorList>
            <person name="Anantharaman K."/>
            <person name="Brown C.T."/>
            <person name="Hug L.A."/>
            <person name="Sharon I."/>
            <person name="Castelle C.J."/>
            <person name="Probst A.J."/>
            <person name="Thomas B.C."/>
            <person name="Singh A."/>
            <person name="Wilkins M.J."/>
            <person name="Karaoz U."/>
            <person name="Brodie E.L."/>
            <person name="Williams K.H."/>
            <person name="Hubbard S.S."/>
            <person name="Banfield J.F."/>
        </authorList>
    </citation>
    <scope>NUCLEOTIDE SEQUENCE [LARGE SCALE GENOMIC DNA]</scope>
</reference>
<dbReference type="SFLD" id="SFLDS00005">
    <property type="entry name" value="Isoprenoid_Synthase_Type_I"/>
    <property type="match status" value="1"/>
</dbReference>